<dbReference type="InterPro" id="IPR036514">
    <property type="entry name" value="SGNH_hydro_sf"/>
</dbReference>
<gene>
    <name evidence="2" type="ORF">G4Y79_12080</name>
</gene>
<dbReference type="Pfam" id="PF13472">
    <property type="entry name" value="Lipase_GDSL_2"/>
    <property type="match status" value="1"/>
</dbReference>
<keyword evidence="2" id="KW-0378">Hydrolase</keyword>
<dbReference type="SUPFAM" id="SSF52266">
    <property type="entry name" value="SGNH hydrolase"/>
    <property type="match status" value="1"/>
</dbReference>
<proteinExistence type="predicted"/>
<dbReference type="PANTHER" id="PTHR30383">
    <property type="entry name" value="THIOESTERASE 1/PROTEASE 1/LYSOPHOSPHOLIPASE L1"/>
    <property type="match status" value="1"/>
</dbReference>
<protein>
    <submittedName>
        <fullName evidence="2">SGNH/GDSL hydrolase family protein</fullName>
    </submittedName>
</protein>
<dbReference type="RefSeq" id="WP_195173130.1">
    <property type="nucleotide sequence ID" value="NZ_CP062983.1"/>
</dbReference>
<sequence length="228" mass="25668">MRILFLGDSLTWGGYGGNFVDRVAEQLPDHEIINAGVGGDTAVNIQRRVEEEIEEHQPDIAFVMVGGNDAVTYCMPKTRSYYKQAKGLLPDGIVTPEEHAQAMRDILTTLLGHRILTAVGLAPTEYSRELLEVRQQYTDAARDVATDLGIPILDLYPDFAPENPIERDPVEIGFILQIGKRSGSDWDDYETERQKWGYTYTFDGMHLMPDAAQRMGEIIATFLQEQFL</sequence>
<dbReference type="EMBL" id="CP062983">
    <property type="protein sequence ID" value="QPC85067.1"/>
    <property type="molecule type" value="Genomic_DNA"/>
</dbReference>
<dbReference type="InterPro" id="IPR051532">
    <property type="entry name" value="Ester_Hydrolysis_Enzymes"/>
</dbReference>
<dbReference type="Proteomes" id="UP000594468">
    <property type="component" value="Chromosome"/>
</dbReference>
<accession>A0A7S8EDR6</accession>
<dbReference type="KEGG" id="pmet:G4Y79_12080"/>
<evidence type="ECO:0000259" key="1">
    <source>
        <dbReference type="Pfam" id="PF13472"/>
    </source>
</evidence>
<organism evidence="2 3">
    <name type="scientific">Phototrophicus methaneseepsis</name>
    <dbReference type="NCBI Taxonomy" id="2710758"/>
    <lineage>
        <taxon>Bacteria</taxon>
        <taxon>Bacillati</taxon>
        <taxon>Chloroflexota</taxon>
        <taxon>Candidatus Thermofontia</taxon>
        <taxon>Phototrophicales</taxon>
        <taxon>Phototrophicaceae</taxon>
        <taxon>Phototrophicus</taxon>
    </lineage>
</organism>
<dbReference type="GO" id="GO:0016787">
    <property type="term" value="F:hydrolase activity"/>
    <property type="evidence" value="ECO:0007669"/>
    <property type="project" value="UniProtKB-KW"/>
</dbReference>
<evidence type="ECO:0000313" key="2">
    <source>
        <dbReference type="EMBL" id="QPC85067.1"/>
    </source>
</evidence>
<name>A0A7S8EDR6_9CHLR</name>
<evidence type="ECO:0000313" key="3">
    <source>
        <dbReference type="Proteomes" id="UP000594468"/>
    </source>
</evidence>
<dbReference type="InterPro" id="IPR013830">
    <property type="entry name" value="SGNH_hydro"/>
</dbReference>
<dbReference type="Gene3D" id="3.40.50.1110">
    <property type="entry name" value="SGNH hydrolase"/>
    <property type="match status" value="1"/>
</dbReference>
<keyword evidence="3" id="KW-1185">Reference proteome</keyword>
<reference evidence="2 3" key="1">
    <citation type="submission" date="2020-02" db="EMBL/GenBank/DDBJ databases">
        <authorList>
            <person name="Zheng R.K."/>
            <person name="Sun C.M."/>
        </authorList>
    </citation>
    <scope>NUCLEOTIDE SEQUENCE [LARGE SCALE GENOMIC DNA]</scope>
    <source>
        <strain evidence="3">rifampicinis</strain>
    </source>
</reference>
<feature type="domain" description="SGNH hydrolase-type esterase" evidence="1">
    <location>
        <begin position="5"/>
        <end position="163"/>
    </location>
</feature>
<dbReference type="AlphaFoldDB" id="A0A7S8EDR6"/>